<comment type="caution">
    <text evidence="3">The sequence shown here is derived from an EMBL/GenBank/DDBJ whole genome shotgun (WGS) entry which is preliminary data.</text>
</comment>
<dbReference type="OrthoDB" id="1036575at2"/>
<proteinExistence type="predicted"/>
<reference evidence="3 4" key="1">
    <citation type="submission" date="2018-04" db="EMBL/GenBank/DDBJ databases">
        <title>Genomic Encyclopedia of Archaeal and Bacterial Type Strains, Phase II (KMG-II): from individual species to whole genera.</title>
        <authorList>
            <person name="Goeker M."/>
        </authorList>
    </citation>
    <scope>NUCLEOTIDE SEQUENCE [LARGE SCALE GENOMIC DNA]</scope>
    <source>
        <strain evidence="3 4">DSM 100162</strain>
    </source>
</reference>
<dbReference type="Proteomes" id="UP000244225">
    <property type="component" value="Unassembled WGS sequence"/>
</dbReference>
<dbReference type="AlphaFoldDB" id="A0A2T5YDT6"/>
<protein>
    <recommendedName>
        <fullName evidence="2">DUF5675 domain-containing protein</fullName>
    </recommendedName>
</protein>
<organism evidence="3 4">
    <name type="scientific">Pontibacter mucosus</name>
    <dbReference type="NCBI Taxonomy" id="1649266"/>
    <lineage>
        <taxon>Bacteria</taxon>
        <taxon>Pseudomonadati</taxon>
        <taxon>Bacteroidota</taxon>
        <taxon>Cytophagia</taxon>
        <taxon>Cytophagales</taxon>
        <taxon>Hymenobacteraceae</taxon>
        <taxon>Pontibacter</taxon>
    </lineage>
</organism>
<dbReference type="PROSITE" id="PS51257">
    <property type="entry name" value="PROKAR_LIPOPROTEIN"/>
    <property type="match status" value="1"/>
</dbReference>
<accession>A0A2T5YDT6</accession>
<dbReference type="Pfam" id="PF18925">
    <property type="entry name" value="DUF5675"/>
    <property type="match status" value="1"/>
</dbReference>
<sequence>MYKIKRLLSYLLLLFIAACSKGKEEKSTSYNVTANNDAVFRINIDRKVSGNGCTQGYILVNDEVISYSLELPDLDNINYISSIPKGTYSAKIRTDGSKGWRIELENVPNRKNIQIHVGNYTRQILGCILIGTKVSLENCTVTNNYKHEAMKNLQNKFNQFTENLKLGESPASPVMIEVKISGI</sequence>
<evidence type="ECO:0000259" key="2">
    <source>
        <dbReference type="Pfam" id="PF18925"/>
    </source>
</evidence>
<dbReference type="InterPro" id="IPR043732">
    <property type="entry name" value="DUF5675"/>
</dbReference>
<dbReference type="RefSeq" id="WP_108213224.1">
    <property type="nucleotide sequence ID" value="NZ_QBKI01000010.1"/>
</dbReference>
<name>A0A2T5YDT6_9BACT</name>
<evidence type="ECO:0000313" key="3">
    <source>
        <dbReference type="EMBL" id="PTX14706.1"/>
    </source>
</evidence>
<feature type="signal peptide" evidence="1">
    <location>
        <begin position="1"/>
        <end position="22"/>
    </location>
</feature>
<evidence type="ECO:0000256" key="1">
    <source>
        <dbReference type="SAM" id="SignalP"/>
    </source>
</evidence>
<evidence type="ECO:0000313" key="4">
    <source>
        <dbReference type="Proteomes" id="UP000244225"/>
    </source>
</evidence>
<feature type="domain" description="DUF5675" evidence="2">
    <location>
        <begin position="44"/>
        <end position="156"/>
    </location>
</feature>
<keyword evidence="1" id="KW-0732">Signal</keyword>
<gene>
    <name evidence="3" type="ORF">C8N40_110135</name>
</gene>
<keyword evidence="4" id="KW-1185">Reference proteome</keyword>
<feature type="chain" id="PRO_5015551793" description="DUF5675 domain-containing protein" evidence="1">
    <location>
        <begin position="23"/>
        <end position="183"/>
    </location>
</feature>
<dbReference type="EMBL" id="QBKI01000010">
    <property type="protein sequence ID" value="PTX14706.1"/>
    <property type="molecule type" value="Genomic_DNA"/>
</dbReference>